<dbReference type="PROSITE" id="PS51455">
    <property type="entry name" value="PIPK"/>
    <property type="match status" value="1"/>
</dbReference>
<dbReference type="Gene3D" id="3.30.800.10">
    <property type="entry name" value="Phosphatidylinositol Phosphate Kinase II Beta"/>
    <property type="match status" value="1"/>
</dbReference>
<dbReference type="Pfam" id="PF01504">
    <property type="entry name" value="PIP5K"/>
    <property type="match status" value="1"/>
</dbReference>
<dbReference type="EC" id="2.7.1.150" evidence="1"/>
<feature type="compositionally biased region" description="Polar residues" evidence="11">
    <location>
        <begin position="126"/>
        <end position="148"/>
    </location>
</feature>
<dbReference type="PROSITE" id="PS50178">
    <property type="entry name" value="ZF_FYVE"/>
    <property type="match status" value="1"/>
</dbReference>
<evidence type="ECO:0000259" key="12">
    <source>
        <dbReference type="PROSITE" id="PS50178"/>
    </source>
</evidence>
<evidence type="ECO:0000256" key="11">
    <source>
        <dbReference type="SAM" id="MobiDB-lite"/>
    </source>
</evidence>
<keyword evidence="7" id="KW-0862">Zinc</keyword>
<proteinExistence type="predicted"/>
<dbReference type="FunFam" id="3.50.7.10:FF:000007">
    <property type="entry name" value="1-phosphatidylinositol 3-phosphate 5-kinase isoform X1"/>
    <property type="match status" value="1"/>
</dbReference>
<evidence type="ECO:0000259" key="13">
    <source>
        <dbReference type="PROSITE" id="PS51455"/>
    </source>
</evidence>
<feature type="domain" description="FYVE-type" evidence="12">
    <location>
        <begin position="226"/>
        <end position="286"/>
    </location>
</feature>
<reference evidence="14 15" key="1">
    <citation type="submission" date="2020-12" db="EMBL/GenBank/DDBJ databases">
        <title>Metabolic potential, ecology and presence of endohyphal bacteria is reflected in genomic diversity of Mucoromycotina.</title>
        <authorList>
            <person name="Muszewska A."/>
            <person name="Okrasinska A."/>
            <person name="Steczkiewicz K."/>
            <person name="Drgas O."/>
            <person name="Orlowska M."/>
            <person name="Perlinska-Lenart U."/>
            <person name="Aleksandrzak-Piekarczyk T."/>
            <person name="Szatraj K."/>
            <person name="Zielenkiewicz U."/>
            <person name="Pilsyk S."/>
            <person name="Malc E."/>
            <person name="Mieczkowski P."/>
            <person name="Kruszewska J.S."/>
            <person name="Biernat P."/>
            <person name="Pawlowska J."/>
        </authorList>
    </citation>
    <scope>NUCLEOTIDE SEQUENCE [LARGE SCALE GENOMIC DNA]</scope>
    <source>
        <strain evidence="14 15">CBS 142.35</strain>
    </source>
</reference>
<feature type="non-terminal residue" evidence="14">
    <location>
        <position position="1"/>
    </location>
</feature>
<dbReference type="InterPro" id="IPR017455">
    <property type="entry name" value="Znf_FYVE-rel"/>
</dbReference>
<evidence type="ECO:0000256" key="4">
    <source>
        <dbReference type="ARBA" id="ARBA00022741"/>
    </source>
</evidence>
<evidence type="ECO:0000256" key="5">
    <source>
        <dbReference type="ARBA" id="ARBA00022771"/>
    </source>
</evidence>
<protein>
    <recommendedName>
        <fullName evidence="1">1-phosphatidylinositol-3-phosphate 5-kinase</fullName>
        <ecNumber evidence="1">2.7.1.150</ecNumber>
    </recommendedName>
</protein>
<dbReference type="EMBL" id="JAEPRB010000162">
    <property type="protein sequence ID" value="KAG2219830.1"/>
    <property type="molecule type" value="Genomic_DNA"/>
</dbReference>
<feature type="region of interest" description="Disordered" evidence="11">
    <location>
        <begin position="126"/>
        <end position="155"/>
    </location>
</feature>
<dbReference type="GO" id="GO:0010008">
    <property type="term" value="C:endosome membrane"/>
    <property type="evidence" value="ECO:0007669"/>
    <property type="project" value="TreeGrafter"/>
</dbReference>
<feature type="region of interest" description="Disordered" evidence="11">
    <location>
        <begin position="311"/>
        <end position="344"/>
    </location>
</feature>
<dbReference type="InterPro" id="IPR027483">
    <property type="entry name" value="PInositol-4-P-4/5-kinase_C_sf"/>
</dbReference>
<dbReference type="InterPro" id="IPR013083">
    <property type="entry name" value="Znf_RING/FYVE/PHD"/>
</dbReference>
<dbReference type="InterPro" id="IPR002498">
    <property type="entry name" value="PInositol-4-P-4/5-kinase_core"/>
</dbReference>
<dbReference type="InterPro" id="IPR002423">
    <property type="entry name" value="Cpn60/GroEL/TCP-1"/>
</dbReference>
<dbReference type="GO" id="GO:0008270">
    <property type="term" value="F:zinc ion binding"/>
    <property type="evidence" value="ECO:0007669"/>
    <property type="project" value="UniProtKB-KW"/>
</dbReference>
<dbReference type="CDD" id="cd17300">
    <property type="entry name" value="PIPKc_PIKfyve"/>
    <property type="match status" value="1"/>
</dbReference>
<dbReference type="SUPFAM" id="SSF57903">
    <property type="entry name" value="FYVE/PHD zinc finger"/>
    <property type="match status" value="1"/>
</dbReference>
<feature type="region of interest" description="Disordered" evidence="11">
    <location>
        <begin position="445"/>
        <end position="531"/>
    </location>
</feature>
<dbReference type="InterPro" id="IPR027484">
    <property type="entry name" value="PInositol-4-P-5-kinase_N"/>
</dbReference>
<feature type="compositionally biased region" description="Basic and acidic residues" evidence="11">
    <location>
        <begin position="461"/>
        <end position="484"/>
    </location>
</feature>
<dbReference type="InterPro" id="IPR027409">
    <property type="entry name" value="GroEL-like_apical_dom_sf"/>
</dbReference>
<dbReference type="InterPro" id="IPR011011">
    <property type="entry name" value="Znf_FYVE_PHD"/>
</dbReference>
<feature type="region of interest" description="Disordered" evidence="11">
    <location>
        <begin position="1"/>
        <end position="73"/>
    </location>
</feature>
<keyword evidence="4 10" id="KW-0547">Nucleotide-binding</keyword>
<dbReference type="PANTHER" id="PTHR45748">
    <property type="entry name" value="1-PHOSPHATIDYLINOSITOL 3-PHOSPHATE 5-KINASE-RELATED"/>
    <property type="match status" value="1"/>
</dbReference>
<keyword evidence="3" id="KW-0479">Metal-binding</keyword>
<name>A0A8H7VGP0_9FUNG</name>
<gene>
    <name evidence="14" type="ORF">INT45_006273</name>
</gene>
<feature type="compositionally biased region" description="Low complexity" evidence="11">
    <location>
        <begin position="445"/>
        <end position="455"/>
    </location>
</feature>
<keyword evidence="6 10" id="KW-0418">Kinase</keyword>
<feature type="compositionally biased region" description="Polar residues" evidence="11">
    <location>
        <begin position="386"/>
        <end position="406"/>
    </location>
</feature>
<dbReference type="SUPFAM" id="SSF52029">
    <property type="entry name" value="GroEL apical domain-like"/>
    <property type="match status" value="1"/>
</dbReference>
<dbReference type="Gene3D" id="3.30.40.10">
    <property type="entry name" value="Zinc/RING finger domain, C3HC4 (zinc finger)"/>
    <property type="match status" value="1"/>
</dbReference>
<dbReference type="GO" id="GO:0000329">
    <property type="term" value="C:fungal-type vacuole membrane"/>
    <property type="evidence" value="ECO:0007669"/>
    <property type="project" value="TreeGrafter"/>
</dbReference>
<feature type="compositionally biased region" description="Polar residues" evidence="11">
    <location>
        <begin position="29"/>
        <end position="66"/>
    </location>
</feature>
<dbReference type="Gene3D" id="3.30.810.10">
    <property type="entry name" value="2-Layer Sandwich"/>
    <property type="match status" value="1"/>
</dbReference>
<dbReference type="Gene3D" id="3.50.7.10">
    <property type="entry name" value="GroEL"/>
    <property type="match status" value="1"/>
</dbReference>
<evidence type="ECO:0000256" key="8">
    <source>
        <dbReference type="ARBA" id="ARBA00022840"/>
    </source>
</evidence>
<evidence type="ECO:0000256" key="2">
    <source>
        <dbReference type="ARBA" id="ARBA00022679"/>
    </source>
</evidence>
<evidence type="ECO:0000256" key="3">
    <source>
        <dbReference type="ARBA" id="ARBA00022723"/>
    </source>
</evidence>
<dbReference type="Pfam" id="PF01363">
    <property type="entry name" value="FYVE"/>
    <property type="match status" value="1"/>
</dbReference>
<dbReference type="PANTHER" id="PTHR45748:SF7">
    <property type="entry name" value="1-PHOSPHATIDYLINOSITOL 3-PHOSPHATE 5-KINASE-RELATED"/>
    <property type="match status" value="1"/>
</dbReference>
<dbReference type="InterPro" id="IPR000306">
    <property type="entry name" value="Znf_FYVE"/>
</dbReference>
<dbReference type="GO" id="GO:0000285">
    <property type="term" value="F:1-phosphatidylinositol-3-phosphate 5-kinase activity"/>
    <property type="evidence" value="ECO:0007669"/>
    <property type="project" value="UniProtKB-EC"/>
</dbReference>
<keyword evidence="8 10" id="KW-0067">ATP-binding</keyword>
<evidence type="ECO:0000256" key="10">
    <source>
        <dbReference type="PROSITE-ProRule" id="PRU00781"/>
    </source>
</evidence>
<feature type="compositionally biased region" description="Polar residues" evidence="11">
    <location>
        <begin position="518"/>
        <end position="531"/>
    </location>
</feature>
<evidence type="ECO:0000256" key="1">
    <source>
        <dbReference type="ARBA" id="ARBA00012009"/>
    </source>
</evidence>
<dbReference type="GO" id="GO:0005524">
    <property type="term" value="F:ATP binding"/>
    <property type="evidence" value="ECO:0007669"/>
    <property type="project" value="UniProtKB-UniRule"/>
</dbReference>
<dbReference type="Proteomes" id="UP000646827">
    <property type="component" value="Unassembled WGS sequence"/>
</dbReference>
<accession>A0A8H7VGP0</accession>
<dbReference type="SMART" id="SM00330">
    <property type="entry name" value="PIPKc"/>
    <property type="match status" value="1"/>
</dbReference>
<feature type="compositionally biased region" description="Basic and acidic residues" evidence="11">
    <location>
        <begin position="323"/>
        <end position="335"/>
    </location>
</feature>
<dbReference type="FunFam" id="3.30.810.10:FF:000001">
    <property type="entry name" value="1-phosphatidylinositol 3-phosphate 5-kinase FAB1"/>
    <property type="match status" value="1"/>
</dbReference>
<evidence type="ECO:0000313" key="15">
    <source>
        <dbReference type="Proteomes" id="UP000646827"/>
    </source>
</evidence>
<dbReference type="GO" id="GO:0046854">
    <property type="term" value="P:phosphatidylinositol phosphate biosynthetic process"/>
    <property type="evidence" value="ECO:0007669"/>
    <property type="project" value="TreeGrafter"/>
</dbReference>
<evidence type="ECO:0000256" key="9">
    <source>
        <dbReference type="PROSITE-ProRule" id="PRU00091"/>
    </source>
</evidence>
<dbReference type="InterPro" id="IPR044769">
    <property type="entry name" value="PIKfyve_PIPKc"/>
</dbReference>
<feature type="region of interest" description="Disordered" evidence="11">
    <location>
        <begin position="377"/>
        <end position="406"/>
    </location>
</feature>
<evidence type="ECO:0000313" key="14">
    <source>
        <dbReference type="EMBL" id="KAG2219830.1"/>
    </source>
</evidence>
<comment type="caution">
    <text evidence="14">The sequence shown here is derived from an EMBL/GenBank/DDBJ whole genome shotgun (WGS) entry which is preliminary data.</text>
</comment>
<dbReference type="SUPFAM" id="SSF56104">
    <property type="entry name" value="SAICAR synthase-like"/>
    <property type="match status" value="1"/>
</dbReference>
<keyword evidence="15" id="KW-1185">Reference proteome</keyword>
<dbReference type="OrthoDB" id="158357at2759"/>
<evidence type="ECO:0000256" key="6">
    <source>
        <dbReference type="ARBA" id="ARBA00022777"/>
    </source>
</evidence>
<feature type="compositionally biased region" description="Basic and acidic residues" evidence="11">
    <location>
        <begin position="18"/>
        <end position="27"/>
    </location>
</feature>
<keyword evidence="5 9" id="KW-0863">Zinc-finger</keyword>
<evidence type="ECO:0000256" key="7">
    <source>
        <dbReference type="ARBA" id="ARBA00022833"/>
    </source>
</evidence>
<dbReference type="SMART" id="SM00064">
    <property type="entry name" value="FYVE"/>
    <property type="match status" value="1"/>
</dbReference>
<keyword evidence="2 10" id="KW-0808">Transferase</keyword>
<sequence>MDNNDMTRLNGLNFDVPEGDHFTEFKIPDSSTQTSPSSNDQLYENSTEISTSFSTTKTNDNNNERGWNSKKKRTAPTFIQSKQIYVTSPTSPGSTYRVPVALRECLFTAITPISASVISKPSQENHATMNYHNSNRNANVPSSSTSQDNYNNEDLNNNHTIPILSSTSPVLQVSSVNYKPISRTQSVGSSDTQSTSAAFSISTSESHSRIMAGLGAQKSDKIGTLDEQCKNCYKCHKPFQVQQTKRDCHNCGQIFCEECVSYIISNEIDIRRGGGRLCNLCYDEHNLGNSNNRLLLEIEEKVSVVDYGEYGDINESPVQHPHQKQEQHNRSHQQQDRPIISSQLPTKKMMILSTAAKHTQKSGHLSYDDSEATIAQLEIGDRPRSSDSTTVGDNEKLSFSGSTSAAKTDKKDNVFKRFFDSDTSLLSRTPSNSSTSLVMDHIINSNNRNDNDTSSPPFLHENGHYDHDINMDRGSDPVVAERESIQSVGNSSLDREDKENGNSEYQYDDLLSQPPSIPSSETQGPSDGIDQSQSLELSEITVPCHSFSSDDEAYNNKLRAKRTEEIGGHVNPIKRSLYLPQHRISGTHHTPTQTFSCSPNQQQQHRESNVLIDNAGFSKLDHTLLQNDTGSLAPSFATVDDNSGTKSSLLKPCSKSISGPLPNIELSTCALTHARRIIKQLMADSSFDKFTQQAKNEWEDIIINLLLKVADNVRPNVRSGDYMDIRHYIKTKKISGGVPSESFYIKGIMCSQDTANMKMVRNVAHPRILILLFSLDYCCVETENQPISTTLVISQERESFCKLLAQIVELKPTLLLLKSNVSQLALKYLMEANIPIIHNVKDSVIDAVARCTRATIVSSVDKLQADSISFGHCGMLEIRTLMDECLPNRSKTYLIFNDCKPDLGGTIVLRGARNETLRPIKSLIDFMVFIVNNLRLEISLLHDSFADDSSLDQQQVEDSYFQRQDSILSPSSLIATVTSEDKDDKKEAISLPAPSTSSAFQETNSTFISSSVDSNIKQYQNTVISASQFVVFPQPYLFISLKETMDKLAALTSEMKMSTISSPTKSTSAQQQVINAAGIINGSAVTAPSNTNTSIEVAGISSEHDSPFNAVYEELEAKREYLLRHWRAFIQDDLNQFNILYHQNIIILYLNVCTATTIPCRGPEIRLFEYYSDPSDITLGNYIYDLCHEATQPCVSDMCEYREIDHYQSYVHHNARINVIIENCPCPQAGMSESILMWSYCRKCEKSTPSILMSENTWNYSFGKFLEGCLYQKGVLCRSDICPHDIRLDHVRYFGYRDLAVQFQYEQINLFEVSVSPIKLPTLSKFHTKIKEEEYKNLRIKINKFYQSITERNKIFPFGLVDPRKLKECKAGLKELSQRSDSEMKEVLQVLQTVYETSTPNDTLTINWVRRILDVQITDWDLEYADFVKNYLRSERELRKMTADKITSLPLFGFSSDIQYHEECVNKEYEGRNDVFKTQPEKSSIKDTMNSLIDKKVDNLLPLEYPQLPTEHTLPDSFVVVNEDKASTIIAYTLSCEDYLEHLKGLRNGTISNTDDDSSTLNSKLSTDSASESITDDIQETLLRNEGNHLAHNYRSGLTEFFCKVFFVEQFDALRRNCGIEKSYISSLASCVEWGSSADKSESAFLKTSDDRFLMKLVSRNELDVFLVFAPVYFHYMYEAFFHDLPTVLTKIFGFYTIGYKNSSNGKSTRMDVVVMENLFYHRNMKKIFNLKGTLRNRHIHATGNQEVVLLDENLVELIYQSPLFIREYSKKNLRSSIHNDTLFLSKRNIMDYSLLVGVDEERQELVAGIVTNSQHFKIDYFHAYTWDRKLESWVRGSGILGAGGKEATMVSPRQYRMRFREAMERYFVMVPDKWSLTSEIHTL</sequence>
<dbReference type="Pfam" id="PF00118">
    <property type="entry name" value="Cpn60_TCP1"/>
    <property type="match status" value="1"/>
</dbReference>
<organism evidence="14 15">
    <name type="scientific">Circinella minor</name>
    <dbReference type="NCBI Taxonomy" id="1195481"/>
    <lineage>
        <taxon>Eukaryota</taxon>
        <taxon>Fungi</taxon>
        <taxon>Fungi incertae sedis</taxon>
        <taxon>Mucoromycota</taxon>
        <taxon>Mucoromycotina</taxon>
        <taxon>Mucoromycetes</taxon>
        <taxon>Mucorales</taxon>
        <taxon>Lichtheimiaceae</taxon>
        <taxon>Circinella</taxon>
    </lineage>
</organism>
<feature type="domain" description="PIPK" evidence="13">
    <location>
        <begin position="1535"/>
        <end position="1868"/>
    </location>
</feature>